<dbReference type="AlphaFoldDB" id="A0A4Q0AIU7"/>
<dbReference type="InterPro" id="IPR036388">
    <property type="entry name" value="WH-like_DNA-bd_sf"/>
</dbReference>
<protein>
    <submittedName>
        <fullName evidence="1">Transcriptional regulator</fullName>
    </submittedName>
</protein>
<accession>A0A4Q0AIU7</accession>
<dbReference type="Proteomes" id="UP000289269">
    <property type="component" value="Unassembled WGS sequence"/>
</dbReference>
<sequence length="201" mass="23359">MIDALFGSKTRVKLLHLFLNNPNRSFYVREITRKIDEQINSVRRELANMLSIGIIKSDSSNNRLYYEINQEYPHYKPLREIFADEHLQSEAATAVEANDWHRRLKQLGDVRVALFSGSLVRGSTSDVDVMLAGDINKTQAKKFINELEEDERRTLNYTVMSYEDFYYRLSIKDRFVASLISGKYTLLVDTENILSPEPNKD</sequence>
<proteinExistence type="predicted"/>
<keyword evidence="2" id="KW-1185">Reference proteome</keyword>
<dbReference type="InterPro" id="IPR036390">
    <property type="entry name" value="WH_DNA-bd_sf"/>
</dbReference>
<name>A0A4Q0AIU7_9BACT</name>
<evidence type="ECO:0000313" key="1">
    <source>
        <dbReference type="EMBL" id="RWZ79446.1"/>
    </source>
</evidence>
<dbReference type="EMBL" id="SCKW01000012">
    <property type="protein sequence ID" value="RWZ79446.1"/>
    <property type="molecule type" value="Genomic_DNA"/>
</dbReference>
<dbReference type="Gene3D" id="1.10.10.10">
    <property type="entry name" value="Winged helix-like DNA-binding domain superfamily/Winged helix DNA-binding domain"/>
    <property type="match status" value="1"/>
</dbReference>
<organism evidence="1 2">
    <name type="scientific">Candidatus Chaera renei</name>
    <dbReference type="NCBI Taxonomy" id="2506947"/>
    <lineage>
        <taxon>Bacteria</taxon>
        <taxon>Candidatus Saccharimonadota</taxon>
        <taxon>Candidatus Saccharimonadia</taxon>
        <taxon>Candidatus Saccharimonadales</taxon>
        <taxon>Candidatus Saccharimonadaceae</taxon>
        <taxon>Candidatus Chaera</taxon>
    </lineage>
</organism>
<reference evidence="1" key="1">
    <citation type="submission" date="2019-01" db="EMBL/GenBank/DDBJ databases">
        <title>Genomic signatures and co-occurrence patterns of the ultra-small Saccharimodia (Patescibacteria phylum) suggest a symbiotic lifestyle.</title>
        <authorList>
            <person name="Lemos L."/>
            <person name="Medeiros J."/>
            <person name="Andreote F."/>
            <person name="Fernandes G."/>
            <person name="Varani A."/>
            <person name="Oliveira G."/>
            <person name="Pylro V."/>
        </authorList>
    </citation>
    <scope>NUCLEOTIDE SEQUENCE [LARGE SCALE GENOMIC DNA]</scope>
    <source>
        <strain evidence="1">AMD01</strain>
    </source>
</reference>
<evidence type="ECO:0000313" key="2">
    <source>
        <dbReference type="Proteomes" id="UP000289269"/>
    </source>
</evidence>
<dbReference type="SUPFAM" id="SSF46785">
    <property type="entry name" value="Winged helix' DNA-binding domain"/>
    <property type="match status" value="1"/>
</dbReference>
<comment type="caution">
    <text evidence="1">The sequence shown here is derived from an EMBL/GenBank/DDBJ whole genome shotgun (WGS) entry which is preliminary data.</text>
</comment>
<gene>
    <name evidence="1" type="ORF">EOT04_01675</name>
</gene>